<dbReference type="AlphaFoldDB" id="A0A1F6C5P5"/>
<keyword evidence="1" id="KW-0812">Transmembrane</keyword>
<feature type="transmembrane region" description="Helical" evidence="1">
    <location>
        <begin position="265"/>
        <end position="286"/>
    </location>
</feature>
<feature type="transmembrane region" description="Helical" evidence="1">
    <location>
        <begin position="496"/>
        <end position="518"/>
    </location>
</feature>
<evidence type="ECO:0000256" key="1">
    <source>
        <dbReference type="SAM" id="Phobius"/>
    </source>
</evidence>
<dbReference type="PANTHER" id="PTHR38434">
    <property type="entry name" value="BLL2549 PROTEIN"/>
    <property type="match status" value="1"/>
</dbReference>
<feature type="transmembrane region" description="Helical" evidence="1">
    <location>
        <begin position="645"/>
        <end position="665"/>
    </location>
</feature>
<keyword evidence="1" id="KW-1133">Transmembrane helix</keyword>
<feature type="transmembrane region" description="Helical" evidence="1">
    <location>
        <begin position="350"/>
        <end position="369"/>
    </location>
</feature>
<feature type="transmembrane region" description="Helical" evidence="1">
    <location>
        <begin position="702"/>
        <end position="719"/>
    </location>
</feature>
<feature type="transmembrane region" description="Helical" evidence="1">
    <location>
        <begin position="140"/>
        <end position="157"/>
    </location>
</feature>
<feature type="transmembrane region" description="Helical" evidence="1">
    <location>
        <begin position="524"/>
        <end position="544"/>
    </location>
</feature>
<feature type="transmembrane region" description="Helical" evidence="1">
    <location>
        <begin position="429"/>
        <end position="451"/>
    </location>
</feature>
<sequence length="733" mass="82666">MDIFLLIIIVIIGFIYLSGRISNLEEQLRVFRSQEDLRDLEGKTRPQVVKESSPVVPQESAIPEKMPVYTQQAPRFFSSANTPKTEGSPAQIQQTNDSQLEFKLGSKLATGVGAVAVIVGMGFFLQYAIENNLINESARVILGFIVGAVLMGVGEFARQKYPQYGPVLSGTGLGVWYLSLYAAFNLYHFVTQPVAFVGMIFVTACGIALALRYNSLPLAVFAQLGGFLTPFMLSGGSNSPHTLFGYIAILDIGVLVVARWKSWKLLSVESFIGTALVYALWFSQYYTSAQYAVAQGYATLFFAIFLLVSLVHFFVRHEQTDESDFALLVINSALYYGASYAILNPLFHDWMGLFTVAFALLYFSLALIIKEQSESGSKLRLFLWSIGIILLIIAVPIQFEKYWITIAWAALGFALAALDFKLNSRTVRFFSYAVFVLTFFRVIIFDSMFLVSPTPDGLVWANTRMFTFYFVFIFLSGAIALLWHRRDDLEDDEKTTALPLLMFADYAATLWVLSAQIHDFHKEFWYPILWSVCAAAGGFVSLYVQSKFLRVAVYLTFIASAIHLLVFESDLDPKLYTPIFNERAFAFFAVILAIAGFAWALRKYKEVLEDDERQIVIPVSFLAANFLTLWMISREVIDIFKTANIRNMALSVVWTFYAIILLGAGIIRKSSVARLSAIFLLGIVVFKVFLFDTSNLDTFYRFVSFITLGVILLLTGYLYNRFKDRITEFIRGE</sequence>
<dbReference type="Pfam" id="PF10101">
    <property type="entry name" value="DUF2339"/>
    <property type="match status" value="1"/>
</dbReference>
<keyword evidence="1" id="KW-0472">Membrane</keyword>
<organism evidence="2 3">
    <name type="scientific">Candidatus Kaiserbacteria bacterium RIFCSPHIGHO2_01_FULL_48_10</name>
    <dbReference type="NCBI Taxonomy" id="1798476"/>
    <lineage>
        <taxon>Bacteria</taxon>
        <taxon>Candidatus Kaiseribacteriota</taxon>
    </lineage>
</organism>
<dbReference type="PANTHER" id="PTHR38434:SF1">
    <property type="entry name" value="BLL2549 PROTEIN"/>
    <property type="match status" value="1"/>
</dbReference>
<feature type="transmembrane region" description="Helical" evidence="1">
    <location>
        <begin position="466"/>
        <end position="484"/>
    </location>
</feature>
<feature type="transmembrane region" description="Helical" evidence="1">
    <location>
        <begin position="614"/>
        <end position="633"/>
    </location>
</feature>
<reference evidence="2 3" key="1">
    <citation type="journal article" date="2016" name="Nat. Commun.">
        <title>Thousands of microbial genomes shed light on interconnected biogeochemical processes in an aquifer system.</title>
        <authorList>
            <person name="Anantharaman K."/>
            <person name="Brown C.T."/>
            <person name="Hug L.A."/>
            <person name="Sharon I."/>
            <person name="Castelle C.J."/>
            <person name="Probst A.J."/>
            <person name="Thomas B.C."/>
            <person name="Singh A."/>
            <person name="Wilkins M.J."/>
            <person name="Karaoz U."/>
            <person name="Brodie E.L."/>
            <person name="Williams K.H."/>
            <person name="Hubbard S.S."/>
            <person name="Banfield J.F."/>
        </authorList>
    </citation>
    <scope>NUCLEOTIDE SEQUENCE [LARGE SCALE GENOMIC DNA]</scope>
</reference>
<feature type="transmembrane region" description="Helical" evidence="1">
    <location>
        <begin position="551"/>
        <end position="569"/>
    </location>
</feature>
<name>A0A1F6C5P5_9BACT</name>
<feature type="transmembrane region" description="Helical" evidence="1">
    <location>
        <begin position="108"/>
        <end position="128"/>
    </location>
</feature>
<feature type="transmembrane region" description="Helical" evidence="1">
    <location>
        <begin position="381"/>
        <end position="399"/>
    </location>
</feature>
<feature type="transmembrane region" description="Helical" evidence="1">
    <location>
        <begin position="584"/>
        <end position="602"/>
    </location>
</feature>
<accession>A0A1F6C5P5</accession>
<feature type="transmembrane region" description="Helical" evidence="1">
    <location>
        <begin position="190"/>
        <end position="211"/>
    </location>
</feature>
<proteinExistence type="predicted"/>
<evidence type="ECO:0000313" key="3">
    <source>
        <dbReference type="Proteomes" id="UP000178249"/>
    </source>
</evidence>
<feature type="transmembrane region" description="Helical" evidence="1">
    <location>
        <begin position="672"/>
        <end position="690"/>
    </location>
</feature>
<feature type="transmembrane region" description="Helical" evidence="1">
    <location>
        <begin position="405"/>
        <end position="422"/>
    </location>
</feature>
<feature type="transmembrane region" description="Helical" evidence="1">
    <location>
        <begin position="6"/>
        <end position="23"/>
    </location>
</feature>
<evidence type="ECO:0000313" key="2">
    <source>
        <dbReference type="EMBL" id="OGG44484.1"/>
    </source>
</evidence>
<feature type="transmembrane region" description="Helical" evidence="1">
    <location>
        <begin position="241"/>
        <end position="258"/>
    </location>
</feature>
<feature type="transmembrane region" description="Helical" evidence="1">
    <location>
        <begin position="292"/>
        <end position="313"/>
    </location>
</feature>
<gene>
    <name evidence="2" type="ORF">A2841_00185</name>
</gene>
<feature type="transmembrane region" description="Helical" evidence="1">
    <location>
        <begin position="325"/>
        <end position="344"/>
    </location>
</feature>
<dbReference type="EMBL" id="MFKP01000008">
    <property type="protein sequence ID" value="OGG44484.1"/>
    <property type="molecule type" value="Genomic_DNA"/>
</dbReference>
<dbReference type="Proteomes" id="UP000178249">
    <property type="component" value="Unassembled WGS sequence"/>
</dbReference>
<feature type="transmembrane region" description="Helical" evidence="1">
    <location>
        <begin position="218"/>
        <end position="235"/>
    </location>
</feature>
<evidence type="ECO:0008006" key="4">
    <source>
        <dbReference type="Google" id="ProtNLM"/>
    </source>
</evidence>
<protein>
    <recommendedName>
        <fullName evidence="4">DUF2339 domain-containing protein</fullName>
    </recommendedName>
</protein>
<feature type="transmembrane region" description="Helical" evidence="1">
    <location>
        <begin position="164"/>
        <end position="184"/>
    </location>
</feature>
<comment type="caution">
    <text evidence="2">The sequence shown here is derived from an EMBL/GenBank/DDBJ whole genome shotgun (WGS) entry which is preliminary data.</text>
</comment>
<dbReference type="InterPro" id="IPR019286">
    <property type="entry name" value="DUF2339_TM"/>
</dbReference>